<dbReference type="Gene3D" id="3.20.20.10">
    <property type="entry name" value="Alanine racemase"/>
    <property type="match status" value="1"/>
</dbReference>
<dbReference type="InterPro" id="IPR000821">
    <property type="entry name" value="Ala_racemase"/>
</dbReference>
<dbReference type="InterPro" id="IPR001608">
    <property type="entry name" value="Ala_racemase_N"/>
</dbReference>
<gene>
    <name evidence="5" type="ORF">SAMN02745751_02282</name>
</gene>
<dbReference type="GO" id="GO:0030170">
    <property type="term" value="F:pyridoxal phosphate binding"/>
    <property type="evidence" value="ECO:0007669"/>
    <property type="project" value="TreeGrafter"/>
</dbReference>
<dbReference type="RefSeq" id="WP_073049707.1">
    <property type="nucleotide sequence ID" value="NZ_FQZL01000016.1"/>
</dbReference>
<evidence type="ECO:0000256" key="3">
    <source>
        <dbReference type="ARBA" id="ARBA00023235"/>
    </source>
</evidence>
<dbReference type="GO" id="GO:0005829">
    <property type="term" value="C:cytosol"/>
    <property type="evidence" value="ECO:0007669"/>
    <property type="project" value="TreeGrafter"/>
</dbReference>
<dbReference type="NCBIfam" id="NF040742">
    <property type="entry name" value="racem_Orr"/>
    <property type="match status" value="1"/>
</dbReference>
<evidence type="ECO:0000256" key="1">
    <source>
        <dbReference type="ARBA" id="ARBA00001933"/>
    </source>
</evidence>
<evidence type="ECO:0000313" key="6">
    <source>
        <dbReference type="Proteomes" id="UP000184052"/>
    </source>
</evidence>
<sequence>MYPRILIDLKKIEENVDVISSKCSARNIWVAGVTKVFCADSKITDAMINGGVTYLADSRIQNLKKFEGIEIQKYMLRLPMMSEVEDVVRYCDVSLNSEYETIKAIDKVAGEQGKVHKIILMADLGDLREGIFDENELVKTAGKILELKNIQLKGIGTNLTCYGGVLPTEKNLNKLINLKKAIEKEYHVTIDLVSGGNSSSLYLIDENRMPEDVNMLRIGEAFVLGRETTYGNRIPDTHDDTFVLEAQIIELKEKPSLPIGELGMDAFGNHPEFEDKGIMKRAICAIGRQDIDPEGLISVDARIDVIGASSDHLILDMSAAGDSYRLGDTVKFKLTYGSLLKAFTSEYVEKVYV</sequence>
<feature type="domain" description="Alanine racemase N-terminal" evidence="4">
    <location>
        <begin position="7"/>
        <end position="223"/>
    </location>
</feature>
<dbReference type="EMBL" id="FQZL01000016">
    <property type="protein sequence ID" value="SHJ32064.1"/>
    <property type="molecule type" value="Genomic_DNA"/>
</dbReference>
<name>A0A1M6IC98_9FIRM</name>
<evidence type="ECO:0000313" key="5">
    <source>
        <dbReference type="EMBL" id="SHJ32064.1"/>
    </source>
</evidence>
<keyword evidence="6" id="KW-1185">Reference proteome</keyword>
<dbReference type="Pfam" id="PF01168">
    <property type="entry name" value="Ala_racemase_N"/>
    <property type="match status" value="1"/>
</dbReference>
<dbReference type="OrthoDB" id="504078at2"/>
<evidence type="ECO:0000256" key="2">
    <source>
        <dbReference type="ARBA" id="ARBA00022898"/>
    </source>
</evidence>
<accession>A0A1M6IC98</accession>
<dbReference type="SUPFAM" id="SSF51419">
    <property type="entry name" value="PLP-binding barrel"/>
    <property type="match status" value="1"/>
</dbReference>
<organism evidence="5 6">
    <name type="scientific">Dethiosulfatibacter aminovorans DSM 17477</name>
    <dbReference type="NCBI Taxonomy" id="1121476"/>
    <lineage>
        <taxon>Bacteria</taxon>
        <taxon>Bacillati</taxon>
        <taxon>Bacillota</taxon>
        <taxon>Tissierellia</taxon>
        <taxon>Dethiosulfatibacter</taxon>
    </lineage>
</organism>
<protein>
    <submittedName>
        <fullName evidence="5">Predicted amino acid racemase</fullName>
    </submittedName>
</protein>
<keyword evidence="2" id="KW-0663">Pyridoxal phosphate</keyword>
<proteinExistence type="predicted"/>
<dbReference type="PANTHER" id="PTHR30511:SF3">
    <property type="entry name" value="LYSINE RACEMASE"/>
    <property type="match status" value="1"/>
</dbReference>
<evidence type="ECO:0000259" key="4">
    <source>
        <dbReference type="Pfam" id="PF01168"/>
    </source>
</evidence>
<reference evidence="5 6" key="1">
    <citation type="submission" date="2016-11" db="EMBL/GenBank/DDBJ databases">
        <authorList>
            <person name="Jaros S."/>
            <person name="Januszkiewicz K."/>
            <person name="Wedrychowicz H."/>
        </authorList>
    </citation>
    <scope>NUCLEOTIDE SEQUENCE [LARGE SCALE GENOMIC DNA]</scope>
    <source>
        <strain evidence="5 6">DSM 17477</strain>
    </source>
</reference>
<dbReference type="STRING" id="1121476.SAMN02745751_02282"/>
<dbReference type="PANTHER" id="PTHR30511">
    <property type="entry name" value="ALANINE RACEMASE"/>
    <property type="match status" value="1"/>
</dbReference>
<dbReference type="AlphaFoldDB" id="A0A1M6IC98"/>
<dbReference type="Proteomes" id="UP000184052">
    <property type="component" value="Unassembled WGS sequence"/>
</dbReference>
<dbReference type="CDD" id="cd06815">
    <property type="entry name" value="PLPDE_III_AR_like_1"/>
    <property type="match status" value="1"/>
</dbReference>
<keyword evidence="3" id="KW-0413">Isomerase</keyword>
<dbReference type="GO" id="GO:0008784">
    <property type="term" value="F:alanine racemase activity"/>
    <property type="evidence" value="ECO:0007669"/>
    <property type="project" value="TreeGrafter"/>
</dbReference>
<comment type="cofactor">
    <cofactor evidence="1">
        <name>pyridoxal 5'-phosphate</name>
        <dbReference type="ChEBI" id="CHEBI:597326"/>
    </cofactor>
</comment>
<dbReference type="InterPro" id="IPR029066">
    <property type="entry name" value="PLP-binding_barrel"/>
</dbReference>